<keyword evidence="18" id="KW-0732">Signal</keyword>
<dbReference type="EMBL" id="HBIX01008986">
    <property type="protein sequence ID" value="CAE0714161.1"/>
    <property type="molecule type" value="Transcribed_RNA"/>
</dbReference>
<dbReference type="InterPro" id="IPR000374">
    <property type="entry name" value="PC_trans"/>
</dbReference>
<keyword evidence="12" id="KW-0443">Lipid metabolism</keyword>
<dbReference type="Pfam" id="PF01148">
    <property type="entry name" value="CTP_transf_1"/>
    <property type="match status" value="1"/>
</dbReference>
<protein>
    <recommendedName>
        <fullName evidence="6 16">Phosphatidate cytidylyltransferase</fullName>
        <ecNumber evidence="6 16">2.7.7.41</ecNumber>
    </recommendedName>
</protein>
<feature type="transmembrane region" description="Helical" evidence="17">
    <location>
        <begin position="126"/>
        <end position="143"/>
    </location>
</feature>
<feature type="signal peptide" evidence="18">
    <location>
        <begin position="1"/>
        <end position="26"/>
    </location>
</feature>
<gene>
    <name evidence="19" type="ORF">PAUS00366_LOCUS6913</name>
</gene>
<keyword evidence="15" id="KW-1208">Phospholipid metabolism</keyword>
<evidence type="ECO:0000256" key="18">
    <source>
        <dbReference type="SAM" id="SignalP"/>
    </source>
</evidence>
<evidence type="ECO:0000256" key="5">
    <source>
        <dbReference type="ARBA" id="ARBA00010185"/>
    </source>
</evidence>
<keyword evidence="10 16" id="KW-0548">Nucleotidyltransferase</keyword>
<evidence type="ECO:0000256" key="9">
    <source>
        <dbReference type="ARBA" id="ARBA00022692"/>
    </source>
</evidence>
<dbReference type="UniPathway" id="UPA00557">
    <property type="reaction ID" value="UER00614"/>
</dbReference>
<comment type="pathway">
    <text evidence="3 16">Phospholipid metabolism; CDP-diacylglycerol biosynthesis; CDP-diacylglycerol from sn-glycerol 3-phosphate: step 3/3.</text>
</comment>
<dbReference type="AlphaFoldDB" id="A0A7S4AFZ7"/>
<dbReference type="GO" id="GO:0016024">
    <property type="term" value="P:CDP-diacylglycerol biosynthetic process"/>
    <property type="evidence" value="ECO:0007669"/>
    <property type="project" value="UniProtKB-UniPathway"/>
</dbReference>
<evidence type="ECO:0000256" key="15">
    <source>
        <dbReference type="ARBA" id="ARBA00023264"/>
    </source>
</evidence>
<reference evidence="19" key="1">
    <citation type="submission" date="2021-01" db="EMBL/GenBank/DDBJ databases">
        <authorList>
            <person name="Corre E."/>
            <person name="Pelletier E."/>
            <person name="Niang G."/>
            <person name="Scheremetjew M."/>
            <person name="Finn R."/>
            <person name="Kale V."/>
            <person name="Holt S."/>
            <person name="Cochrane G."/>
            <person name="Meng A."/>
            <person name="Brown T."/>
            <person name="Cohen L."/>
        </authorList>
    </citation>
    <scope>NUCLEOTIDE SEQUENCE</scope>
    <source>
        <strain evidence="19">10249 10 AB</strain>
    </source>
</reference>
<feature type="transmembrane region" description="Helical" evidence="17">
    <location>
        <begin position="238"/>
        <end position="258"/>
    </location>
</feature>
<keyword evidence="7" id="KW-0444">Lipid biosynthesis</keyword>
<keyword evidence="14" id="KW-0594">Phospholipid biosynthesis</keyword>
<proteinExistence type="inferred from homology"/>
<comment type="catalytic activity">
    <reaction evidence="1 16">
        <text>a 1,2-diacyl-sn-glycero-3-phosphate + CTP + H(+) = a CDP-1,2-diacyl-sn-glycerol + diphosphate</text>
        <dbReference type="Rhea" id="RHEA:16229"/>
        <dbReference type="ChEBI" id="CHEBI:15378"/>
        <dbReference type="ChEBI" id="CHEBI:33019"/>
        <dbReference type="ChEBI" id="CHEBI:37563"/>
        <dbReference type="ChEBI" id="CHEBI:58332"/>
        <dbReference type="ChEBI" id="CHEBI:58608"/>
        <dbReference type="EC" id="2.7.7.41"/>
    </reaction>
</comment>
<comment type="subcellular location">
    <subcellularLocation>
        <location evidence="2">Membrane</location>
        <topology evidence="2">Multi-pass membrane protein</topology>
    </subcellularLocation>
</comment>
<accession>A0A7S4AFZ7</accession>
<feature type="chain" id="PRO_5030834830" description="Phosphatidate cytidylyltransferase" evidence="18">
    <location>
        <begin position="27"/>
        <end position="409"/>
    </location>
</feature>
<evidence type="ECO:0000256" key="2">
    <source>
        <dbReference type="ARBA" id="ARBA00004141"/>
    </source>
</evidence>
<organism evidence="19">
    <name type="scientific">Pseudo-nitzschia australis</name>
    <dbReference type="NCBI Taxonomy" id="44445"/>
    <lineage>
        <taxon>Eukaryota</taxon>
        <taxon>Sar</taxon>
        <taxon>Stramenopiles</taxon>
        <taxon>Ochrophyta</taxon>
        <taxon>Bacillariophyta</taxon>
        <taxon>Bacillariophyceae</taxon>
        <taxon>Bacillariophycidae</taxon>
        <taxon>Bacillariales</taxon>
        <taxon>Bacillariaceae</taxon>
        <taxon>Pseudo-nitzschia</taxon>
    </lineage>
</organism>
<feature type="transmembrane region" description="Helical" evidence="17">
    <location>
        <begin position="207"/>
        <end position="226"/>
    </location>
</feature>
<comment type="pathway">
    <text evidence="4">Lipid metabolism.</text>
</comment>
<dbReference type="GO" id="GO:0004605">
    <property type="term" value="F:phosphatidate cytidylyltransferase activity"/>
    <property type="evidence" value="ECO:0007669"/>
    <property type="project" value="UniProtKB-EC"/>
</dbReference>
<name>A0A7S4AFZ7_9STRA</name>
<evidence type="ECO:0000313" key="19">
    <source>
        <dbReference type="EMBL" id="CAE0714161.1"/>
    </source>
</evidence>
<comment type="similarity">
    <text evidence="5 16">Belongs to the CDS family.</text>
</comment>
<feature type="transmembrane region" description="Helical" evidence="17">
    <location>
        <begin position="310"/>
        <end position="328"/>
    </location>
</feature>
<sequence length="409" mass="43772">MKSVTQVRVFATIVAAVLFCSGPVDAIRSRAAASSLASCSDRTSTRSIVKKQLKIRGGGSSSDNSVVITVIPDGSLPRALSGGEVGIESTSTTTADAAAVEVSTSATPSEDLAMKSAKWNGLRDRVLSAIGMIAALIALSYYFKEDGLSVFVVVLQAMMYREMTATIGGEDLGPFGVTLRKYWWFATAAIAWNGPRVYPWMRMKLEAAAFGMTITAGIVTSVLGFQHKKSGSAEFREYIRQTAVALLSAALVVLPSSYWIGTLEEHGMKWIFTPVVFVAVNDIMAYVFGKLFGKHPLLPSISPNKTWEGFLGAAFSTIGIAWVGLAASETAAPLLGPGLKDVTRADGMVLATFASFVAPFAGFVASVIKRAYGRKDFGTMLPGHGGFVDRLDCQLIIAPFVYFYLYLTR</sequence>
<keyword evidence="13 17" id="KW-0472">Membrane</keyword>
<evidence type="ECO:0000256" key="8">
    <source>
        <dbReference type="ARBA" id="ARBA00022679"/>
    </source>
</evidence>
<evidence type="ECO:0000256" key="16">
    <source>
        <dbReference type="RuleBase" id="RU003938"/>
    </source>
</evidence>
<evidence type="ECO:0000256" key="11">
    <source>
        <dbReference type="ARBA" id="ARBA00022989"/>
    </source>
</evidence>
<dbReference type="EC" id="2.7.7.41" evidence="6 16"/>
<dbReference type="InterPro" id="IPR016720">
    <property type="entry name" value="PC_Trfase_euk"/>
</dbReference>
<dbReference type="GO" id="GO:0005789">
    <property type="term" value="C:endoplasmic reticulum membrane"/>
    <property type="evidence" value="ECO:0007669"/>
    <property type="project" value="TreeGrafter"/>
</dbReference>
<evidence type="ECO:0000256" key="1">
    <source>
        <dbReference type="ARBA" id="ARBA00001698"/>
    </source>
</evidence>
<evidence type="ECO:0000256" key="3">
    <source>
        <dbReference type="ARBA" id="ARBA00005119"/>
    </source>
</evidence>
<evidence type="ECO:0000256" key="14">
    <source>
        <dbReference type="ARBA" id="ARBA00023209"/>
    </source>
</evidence>
<feature type="transmembrane region" description="Helical" evidence="17">
    <location>
        <begin position="348"/>
        <end position="368"/>
    </location>
</feature>
<evidence type="ECO:0000256" key="12">
    <source>
        <dbReference type="ARBA" id="ARBA00023098"/>
    </source>
</evidence>
<evidence type="ECO:0000256" key="7">
    <source>
        <dbReference type="ARBA" id="ARBA00022516"/>
    </source>
</evidence>
<dbReference type="PROSITE" id="PS01315">
    <property type="entry name" value="CDS"/>
    <property type="match status" value="1"/>
</dbReference>
<dbReference type="PANTHER" id="PTHR13773:SF8">
    <property type="entry name" value="PHOSPHATIDATE CYTIDYLYLTRANSFERASE, PHOTORECEPTOR-SPECIFIC"/>
    <property type="match status" value="1"/>
</dbReference>
<evidence type="ECO:0000256" key="4">
    <source>
        <dbReference type="ARBA" id="ARBA00005189"/>
    </source>
</evidence>
<dbReference type="PANTHER" id="PTHR13773">
    <property type="entry name" value="PHOSPHATIDATE CYTIDYLYLTRANSFERASE"/>
    <property type="match status" value="1"/>
</dbReference>
<feature type="transmembrane region" description="Helical" evidence="17">
    <location>
        <begin position="270"/>
        <end position="289"/>
    </location>
</feature>
<evidence type="ECO:0000256" key="6">
    <source>
        <dbReference type="ARBA" id="ARBA00012487"/>
    </source>
</evidence>
<evidence type="ECO:0000256" key="13">
    <source>
        <dbReference type="ARBA" id="ARBA00023136"/>
    </source>
</evidence>
<keyword evidence="11 17" id="KW-1133">Transmembrane helix</keyword>
<evidence type="ECO:0000256" key="17">
    <source>
        <dbReference type="SAM" id="Phobius"/>
    </source>
</evidence>
<keyword evidence="8 16" id="KW-0808">Transferase</keyword>
<keyword evidence="9 16" id="KW-0812">Transmembrane</keyword>
<evidence type="ECO:0000256" key="10">
    <source>
        <dbReference type="ARBA" id="ARBA00022695"/>
    </source>
</evidence>